<dbReference type="Pfam" id="PF14871">
    <property type="entry name" value="GHL6"/>
    <property type="match status" value="1"/>
</dbReference>
<reference evidence="2" key="1">
    <citation type="submission" date="2024-07" db="EMBL/GenBank/DDBJ databases">
        <title>Complete genome sequence of Prevotella sp. YM-2024 GTC17253.</title>
        <authorList>
            <person name="Hayashi M."/>
            <person name="Muto Y."/>
            <person name="Tanaka K."/>
            <person name="Niwa H."/>
        </authorList>
    </citation>
    <scope>NUCLEOTIDE SEQUENCE</scope>
    <source>
        <strain evidence="2">GTC17253</strain>
    </source>
</reference>
<dbReference type="InterPro" id="IPR017853">
    <property type="entry name" value="GH"/>
</dbReference>
<dbReference type="Gene3D" id="3.20.20.80">
    <property type="entry name" value="Glycosidases"/>
    <property type="match status" value="1"/>
</dbReference>
<dbReference type="PANTHER" id="PTHR43405">
    <property type="entry name" value="GLYCOSYL HYDROLASE DIGH"/>
    <property type="match status" value="1"/>
</dbReference>
<accession>A0AB33IQK9</accession>
<proteinExistence type="predicted"/>
<feature type="domain" description="DUF4985" evidence="1">
    <location>
        <begin position="270"/>
        <end position="392"/>
    </location>
</feature>
<evidence type="ECO:0000259" key="1">
    <source>
        <dbReference type="Pfam" id="PF16373"/>
    </source>
</evidence>
<dbReference type="SUPFAM" id="SSF51445">
    <property type="entry name" value="(Trans)glycosidases"/>
    <property type="match status" value="1"/>
</dbReference>
<evidence type="ECO:0000313" key="2">
    <source>
        <dbReference type="EMBL" id="BFO71893.1"/>
    </source>
</evidence>
<sequence>MWIDGEANFKRFSYTDSIRYYVQKVHDLGFTDLVVDVRPITGEVLFDSKTAPRMRDWQGFQRPDFDYLGTFIQAAHALGMRVEASLNVFCAGHNYFDRGQIYSGHPEWASVVYTPKGLKPITEQKQKYGAMVNPLNQEYREHIIEVLRELTGKYPSLDGLVLDRVRYDGIEADFSRLSRETFQRFLHQEVQSWPQDIFTWQQGKVVRGKYFKQWVRWRSQVIRDFMAEMRRAVKDVNPHIEFGTYTGAWYPSYYEVGVNFASNRYNPYPAYDWATADYHTTGYMELLDLYITGNYYTDITVADAQKNTQGVRNETDSQLQTGTWYSVEGACKHLQGILNSHPFYGGMLVDQLYGQPERISEAVEMNLRHSDGLMVFDICHLIARPQLWGEIEEGMRKGGMIP</sequence>
<dbReference type="InterPro" id="IPR052177">
    <property type="entry name" value="Divisome_Glycosyl_Hydrolase"/>
</dbReference>
<gene>
    <name evidence="2" type="ORF">GTC17253_18590</name>
</gene>
<dbReference type="InterPro" id="IPR032280">
    <property type="entry name" value="DUF4985"/>
</dbReference>
<dbReference type="Pfam" id="PF16373">
    <property type="entry name" value="DUF4985"/>
    <property type="match status" value="1"/>
</dbReference>
<dbReference type="InterPro" id="IPR028212">
    <property type="entry name" value="GHL6"/>
</dbReference>
<dbReference type="EMBL" id="AP035785">
    <property type="protein sequence ID" value="BFO71893.1"/>
    <property type="molecule type" value="Genomic_DNA"/>
</dbReference>
<dbReference type="PANTHER" id="PTHR43405:SF1">
    <property type="entry name" value="GLYCOSYL HYDROLASE DIGH"/>
    <property type="match status" value="1"/>
</dbReference>
<protein>
    <recommendedName>
        <fullName evidence="1">DUF4985 domain-containing protein</fullName>
    </recommendedName>
</protein>
<dbReference type="AlphaFoldDB" id="A0AB33IQK9"/>
<name>A0AB33IQK9_9BACT</name>
<organism evidence="2">
    <name type="scientific">Prevotella sp. GTC17253</name>
    <dbReference type="NCBI Taxonomy" id="3236793"/>
    <lineage>
        <taxon>Bacteria</taxon>
        <taxon>Pseudomonadati</taxon>
        <taxon>Bacteroidota</taxon>
        <taxon>Bacteroidia</taxon>
        <taxon>Bacteroidales</taxon>
        <taxon>Prevotellaceae</taxon>
        <taxon>Prevotella</taxon>
    </lineage>
</organism>